<evidence type="ECO:0000313" key="3">
    <source>
        <dbReference type="EMBL" id="MBH5336860.1"/>
    </source>
</evidence>
<accession>A0ABS0NNT7</accession>
<feature type="domain" description="AB hydrolase-1" evidence="2">
    <location>
        <begin position="41"/>
        <end position="282"/>
    </location>
</feature>
<protein>
    <submittedName>
        <fullName evidence="3">Alpha/beta fold hydrolase</fullName>
    </submittedName>
</protein>
<evidence type="ECO:0000313" key="4">
    <source>
        <dbReference type="Proteomes" id="UP000807371"/>
    </source>
</evidence>
<keyword evidence="4" id="KW-1185">Reference proteome</keyword>
<gene>
    <name evidence="3" type="ORF">IHE55_19640</name>
</gene>
<keyword evidence="1" id="KW-0575">Peroxidase</keyword>
<keyword evidence="3" id="KW-0378">Hydrolase</keyword>
<keyword evidence="1" id="KW-0560">Oxidoreductase</keyword>
<dbReference type="RefSeq" id="WP_197990218.1">
    <property type="nucleotide sequence ID" value="NZ_JACYXC010000001.1"/>
</dbReference>
<dbReference type="InterPro" id="IPR029058">
    <property type="entry name" value="AB_hydrolase_fold"/>
</dbReference>
<proteinExistence type="predicted"/>
<dbReference type="InterPro" id="IPR000639">
    <property type="entry name" value="Epox_hydrolase-like"/>
</dbReference>
<dbReference type="GO" id="GO:0016787">
    <property type="term" value="F:hydrolase activity"/>
    <property type="evidence" value="ECO:0007669"/>
    <property type="project" value="UniProtKB-KW"/>
</dbReference>
<dbReference type="Pfam" id="PF12697">
    <property type="entry name" value="Abhydrolase_6"/>
    <property type="match status" value="1"/>
</dbReference>
<dbReference type="PRINTS" id="PR00412">
    <property type="entry name" value="EPOXHYDRLASE"/>
</dbReference>
<dbReference type="SUPFAM" id="SSF53474">
    <property type="entry name" value="alpha/beta-Hydrolases"/>
    <property type="match status" value="1"/>
</dbReference>
<dbReference type="Proteomes" id="UP000807371">
    <property type="component" value="Unassembled WGS sequence"/>
</dbReference>
<name>A0ABS0NNT7_9ACTN</name>
<sequence>MSTPPTLTLPACARAYPLETGRGRFAVHDARPDGPVRGTALLVPGFTGSKEDFIALLEPLAAAGFRVVAVDGRGQHESPGPADPGAYTREELGRDVLAQAAALAGEDGGDGRRVHVLGHSLGGLVVREAVLRDAAPFASLTLMSSGPAAIAEAQRARTRMLLDALATLDMESVWQAMRRLDPPEAPESATPAEVREFLHRRWLNTRPEQLRATGRQLLDEPDRVAALAAVGLPVHVLSGETDYAWPVPLMDAMAARLSARRTVVEGAGHSPNAERPEDTAEALRAFWLGAGAG</sequence>
<reference evidence="3 4" key="1">
    <citation type="submission" date="2020-09" db="EMBL/GenBank/DDBJ databases">
        <title>Biosynthesis of the nuclear factor of activated T cells inhibitor NFAT-133 and its congeners in Streptomyces pactum.</title>
        <authorList>
            <person name="Zhou W."/>
            <person name="Posri P."/>
            <person name="Abugrain M.E."/>
            <person name="Weisberg A.J."/>
            <person name="Chang J.H."/>
            <person name="Mahmud T."/>
        </authorList>
    </citation>
    <scope>NUCLEOTIDE SEQUENCE [LARGE SCALE GENOMIC DNA]</scope>
    <source>
        <strain evidence="3 4">ATCC 27456</strain>
    </source>
</reference>
<evidence type="ECO:0000259" key="2">
    <source>
        <dbReference type="Pfam" id="PF12697"/>
    </source>
</evidence>
<organism evidence="3 4">
    <name type="scientific">Streptomyces pactum</name>
    <dbReference type="NCBI Taxonomy" id="68249"/>
    <lineage>
        <taxon>Bacteria</taxon>
        <taxon>Bacillati</taxon>
        <taxon>Actinomycetota</taxon>
        <taxon>Actinomycetes</taxon>
        <taxon>Kitasatosporales</taxon>
        <taxon>Streptomycetaceae</taxon>
        <taxon>Streptomyces</taxon>
    </lineage>
</organism>
<dbReference type="PANTHER" id="PTHR43433">
    <property type="entry name" value="HYDROLASE, ALPHA/BETA FOLD FAMILY PROTEIN"/>
    <property type="match status" value="1"/>
</dbReference>
<dbReference type="Gene3D" id="3.40.50.1820">
    <property type="entry name" value="alpha/beta hydrolase"/>
    <property type="match status" value="1"/>
</dbReference>
<dbReference type="PANTHER" id="PTHR43433:SF5">
    <property type="entry name" value="AB HYDROLASE-1 DOMAIN-CONTAINING PROTEIN"/>
    <property type="match status" value="1"/>
</dbReference>
<dbReference type="EMBL" id="JACYXC010000001">
    <property type="protein sequence ID" value="MBH5336860.1"/>
    <property type="molecule type" value="Genomic_DNA"/>
</dbReference>
<dbReference type="InterPro" id="IPR050471">
    <property type="entry name" value="AB_hydrolase"/>
</dbReference>
<comment type="caution">
    <text evidence="3">The sequence shown here is derived from an EMBL/GenBank/DDBJ whole genome shotgun (WGS) entry which is preliminary data.</text>
</comment>
<dbReference type="InterPro" id="IPR000073">
    <property type="entry name" value="AB_hydrolase_1"/>
</dbReference>
<evidence type="ECO:0000256" key="1">
    <source>
        <dbReference type="ARBA" id="ARBA00022559"/>
    </source>
</evidence>